<keyword evidence="3" id="KW-1185">Reference proteome</keyword>
<protein>
    <submittedName>
        <fullName evidence="2">Uncharacterized protein</fullName>
    </submittedName>
</protein>
<dbReference type="EMBL" id="KZ821220">
    <property type="protein sequence ID" value="PYH48798.1"/>
    <property type="molecule type" value="Genomic_DNA"/>
</dbReference>
<accession>A0A319AAY3</accession>
<dbReference type="RefSeq" id="XP_025434780.1">
    <property type="nucleotide sequence ID" value="XM_025570331.1"/>
</dbReference>
<dbReference type="GeneID" id="37071559"/>
<keyword evidence="1" id="KW-1133">Transmembrane helix</keyword>
<keyword evidence="1" id="KW-0472">Membrane</keyword>
<keyword evidence="1" id="KW-0812">Transmembrane</keyword>
<dbReference type="AlphaFoldDB" id="A0A319AAY3"/>
<evidence type="ECO:0000313" key="3">
    <source>
        <dbReference type="Proteomes" id="UP000248349"/>
    </source>
</evidence>
<sequence>MSIVARSCRLASAKPVPSAVPKKNLNQLCLIASPRFPVTTTATTAAAAACLFPPGGHPSNATRPPSFITSQSLRASSGLLPVTGFPFLLSSLLLVPLLIASVGRSFVLPRSPQLVRFRGPFGLGTNHKHSREVEGQGITARLIQSFS</sequence>
<gene>
    <name evidence="2" type="ORF">BP01DRAFT_112666</name>
</gene>
<dbReference type="Proteomes" id="UP000248349">
    <property type="component" value="Unassembled WGS sequence"/>
</dbReference>
<name>A0A319AAY3_9EURO</name>
<proteinExistence type="predicted"/>
<evidence type="ECO:0000256" key="1">
    <source>
        <dbReference type="SAM" id="Phobius"/>
    </source>
</evidence>
<reference evidence="2 3" key="1">
    <citation type="submission" date="2016-12" db="EMBL/GenBank/DDBJ databases">
        <title>The genomes of Aspergillus section Nigri reveals drivers in fungal speciation.</title>
        <authorList>
            <consortium name="DOE Joint Genome Institute"/>
            <person name="Vesth T.C."/>
            <person name="Nybo J."/>
            <person name="Theobald S."/>
            <person name="Brandl J."/>
            <person name="Frisvad J.C."/>
            <person name="Nielsen K.F."/>
            <person name="Lyhne E.K."/>
            <person name="Kogle M.E."/>
            <person name="Kuo A."/>
            <person name="Riley R."/>
            <person name="Clum A."/>
            <person name="Nolan M."/>
            <person name="Lipzen A."/>
            <person name="Salamov A."/>
            <person name="Henrissat B."/>
            <person name="Wiebenga A."/>
            <person name="De Vries R.P."/>
            <person name="Grigoriev I.V."/>
            <person name="Mortensen U.H."/>
            <person name="Andersen M.R."/>
            <person name="Baker S.E."/>
        </authorList>
    </citation>
    <scope>NUCLEOTIDE SEQUENCE [LARGE SCALE GENOMIC DNA]</scope>
    <source>
        <strain evidence="2 3">JOP 1030-1</strain>
    </source>
</reference>
<evidence type="ECO:0000313" key="2">
    <source>
        <dbReference type="EMBL" id="PYH48798.1"/>
    </source>
</evidence>
<organism evidence="2 3">
    <name type="scientific">Aspergillus saccharolyticus JOP 1030-1</name>
    <dbReference type="NCBI Taxonomy" id="1450539"/>
    <lineage>
        <taxon>Eukaryota</taxon>
        <taxon>Fungi</taxon>
        <taxon>Dikarya</taxon>
        <taxon>Ascomycota</taxon>
        <taxon>Pezizomycotina</taxon>
        <taxon>Eurotiomycetes</taxon>
        <taxon>Eurotiomycetidae</taxon>
        <taxon>Eurotiales</taxon>
        <taxon>Aspergillaceae</taxon>
        <taxon>Aspergillus</taxon>
        <taxon>Aspergillus subgen. Circumdati</taxon>
    </lineage>
</organism>
<feature type="transmembrane region" description="Helical" evidence="1">
    <location>
        <begin position="87"/>
        <end position="108"/>
    </location>
</feature>